<evidence type="ECO:0000256" key="6">
    <source>
        <dbReference type="ARBA" id="ARBA00061665"/>
    </source>
</evidence>
<dbReference type="GO" id="GO:0003677">
    <property type="term" value="F:DNA binding"/>
    <property type="evidence" value="ECO:0000318"/>
    <property type="project" value="GO_Central"/>
</dbReference>
<reference evidence="9" key="3">
    <citation type="submission" date="2018-08" db="UniProtKB">
        <authorList>
            <consortium name="EnsemblPlants"/>
        </authorList>
    </citation>
    <scope>IDENTIFICATION</scope>
    <source>
        <strain evidence="9">cv. Bd21</strain>
    </source>
</reference>
<dbReference type="InterPro" id="IPR004401">
    <property type="entry name" value="YbaB/EbfC"/>
</dbReference>
<evidence type="ECO:0000256" key="2">
    <source>
        <dbReference type="ARBA" id="ARBA00022528"/>
    </source>
</evidence>
<dbReference type="FunFam" id="3.30.1310.10:FF:000004">
    <property type="entry name" value="Nucleoid-associated protein, chloroplastic"/>
    <property type="match status" value="1"/>
</dbReference>
<evidence type="ECO:0008006" key="11">
    <source>
        <dbReference type="Google" id="ProtNLM"/>
    </source>
</evidence>
<dbReference type="Pfam" id="PF02575">
    <property type="entry name" value="YbaB_DNA_bd"/>
    <property type="match status" value="1"/>
</dbReference>
<dbReference type="SUPFAM" id="SSF82607">
    <property type="entry name" value="YbaB-like"/>
    <property type="match status" value="1"/>
</dbReference>
<evidence type="ECO:0000256" key="1">
    <source>
        <dbReference type="ARBA" id="ARBA00004229"/>
    </source>
</evidence>
<evidence type="ECO:0000313" key="8">
    <source>
        <dbReference type="EMBL" id="PNT66030.1"/>
    </source>
</evidence>
<dbReference type="AlphaFoldDB" id="A0A2K2CVH7"/>
<name>A0A2K2CVH7_BRADI</name>
<evidence type="ECO:0000256" key="4">
    <source>
        <dbReference type="ARBA" id="ARBA00022946"/>
    </source>
</evidence>
<keyword evidence="4" id="KW-0809">Transit peptide</keyword>
<proteinExistence type="inferred from homology"/>
<feature type="region of interest" description="Disordered" evidence="7">
    <location>
        <begin position="52"/>
        <end position="75"/>
    </location>
</feature>
<evidence type="ECO:0000313" key="10">
    <source>
        <dbReference type="Proteomes" id="UP000008810"/>
    </source>
</evidence>
<dbReference type="EnsemblPlants" id="PNT66029">
    <property type="protein sequence ID" value="PNT66029"/>
    <property type="gene ID" value="BRADI_3g06010v3"/>
</dbReference>
<dbReference type="Gene3D" id="3.30.1310.10">
    <property type="entry name" value="Nucleoid-associated protein YbaB-like domain"/>
    <property type="match status" value="1"/>
</dbReference>
<dbReference type="PANTHER" id="PTHR33449:SF1">
    <property type="entry name" value="NUCLEOID-ASSOCIATED PROTEIN YBAB"/>
    <property type="match status" value="1"/>
</dbReference>
<dbReference type="OrthoDB" id="2020094at2759"/>
<dbReference type="FunCoup" id="A0A2K2CVH7">
    <property type="interactions" value="398"/>
</dbReference>
<evidence type="ECO:0000256" key="3">
    <source>
        <dbReference type="ARBA" id="ARBA00022640"/>
    </source>
</evidence>
<gene>
    <name evidence="8" type="ORF">BRADI_3g06010v3</name>
</gene>
<sequence>MARDRTEATEKGRKRIRWNSKGALRTRSDRPANMNPVACHRLQASAATPPFASRCRAAPQTPRSVSRLPPRASASTAGNRINVQGAFFLRCSTWKKASNRPFRVYSLFGGKKEKDENGDEAPSKGGIFGNIGNMQNLYETVKKAQMVVQVEAVRVQKELAATEIEGYCEGELIKVTLSGNQQPINVEITEAAMELGAEKVSELVNEAYKDAHQRSVQAMKERMADLAQSIGMPAGLGDGLK</sequence>
<comment type="subcellular location">
    <subcellularLocation>
        <location evidence="1">Plastid</location>
        <location evidence="1">Chloroplast</location>
    </subcellularLocation>
</comment>
<reference evidence="8" key="2">
    <citation type="submission" date="2017-06" db="EMBL/GenBank/DDBJ databases">
        <title>WGS assembly of Brachypodium distachyon.</title>
        <authorList>
            <consortium name="The International Brachypodium Initiative"/>
            <person name="Lucas S."/>
            <person name="Harmon-Smith M."/>
            <person name="Lail K."/>
            <person name="Tice H."/>
            <person name="Grimwood J."/>
            <person name="Bruce D."/>
            <person name="Barry K."/>
            <person name="Shu S."/>
            <person name="Lindquist E."/>
            <person name="Wang M."/>
            <person name="Pitluck S."/>
            <person name="Vogel J.P."/>
            <person name="Garvin D.F."/>
            <person name="Mockler T.C."/>
            <person name="Schmutz J."/>
            <person name="Rokhsar D."/>
            <person name="Bevan M.W."/>
        </authorList>
    </citation>
    <scope>NUCLEOTIDE SEQUENCE</scope>
    <source>
        <strain evidence="8">Bd21</strain>
    </source>
</reference>
<organism evidence="8">
    <name type="scientific">Brachypodium distachyon</name>
    <name type="common">Purple false brome</name>
    <name type="synonym">Trachynia distachya</name>
    <dbReference type="NCBI Taxonomy" id="15368"/>
    <lineage>
        <taxon>Eukaryota</taxon>
        <taxon>Viridiplantae</taxon>
        <taxon>Streptophyta</taxon>
        <taxon>Embryophyta</taxon>
        <taxon>Tracheophyta</taxon>
        <taxon>Spermatophyta</taxon>
        <taxon>Magnoliopsida</taxon>
        <taxon>Liliopsida</taxon>
        <taxon>Poales</taxon>
        <taxon>Poaceae</taxon>
        <taxon>BOP clade</taxon>
        <taxon>Pooideae</taxon>
        <taxon>Stipodae</taxon>
        <taxon>Brachypodieae</taxon>
        <taxon>Brachypodium</taxon>
    </lineage>
</organism>
<dbReference type="GO" id="GO:0009507">
    <property type="term" value="C:chloroplast"/>
    <property type="evidence" value="ECO:0007669"/>
    <property type="project" value="UniProtKB-SubCell"/>
</dbReference>
<evidence type="ECO:0000313" key="9">
    <source>
        <dbReference type="EnsemblPlants" id="PNT66029"/>
    </source>
</evidence>
<keyword evidence="3" id="KW-0934">Plastid</keyword>
<protein>
    <recommendedName>
        <fullName evidence="11">Nucleoid-associated protein</fullName>
    </recommendedName>
</protein>
<dbReference type="EMBL" id="CM000882">
    <property type="protein sequence ID" value="PNT66030.1"/>
    <property type="molecule type" value="Genomic_DNA"/>
</dbReference>
<keyword evidence="10" id="KW-1185">Reference proteome</keyword>
<dbReference type="PANTHER" id="PTHR33449">
    <property type="entry name" value="NUCLEOID-ASSOCIATED PROTEIN YBAB"/>
    <property type="match status" value="1"/>
</dbReference>
<evidence type="ECO:0000256" key="5">
    <source>
        <dbReference type="ARBA" id="ARBA00023125"/>
    </source>
</evidence>
<feature type="compositionally biased region" description="Basic and acidic residues" evidence="7">
    <location>
        <begin position="1"/>
        <end position="11"/>
    </location>
</feature>
<dbReference type="EnsemblPlants" id="PNT66030">
    <property type="protein sequence ID" value="PNT66030"/>
    <property type="gene ID" value="BRADI_3g06010v3"/>
</dbReference>
<dbReference type="Gramene" id="PNT66029">
    <property type="protein sequence ID" value="PNT66029"/>
    <property type="gene ID" value="BRADI_3g06010v3"/>
</dbReference>
<dbReference type="ExpressionAtlas" id="A0A2K2CVH7">
    <property type="expression patterns" value="baseline"/>
</dbReference>
<comment type="similarity">
    <text evidence="6">Belongs to the YbaB/EbfC family.</text>
</comment>
<accession>A0A2K2CVH7</accession>
<dbReference type="InterPro" id="IPR036894">
    <property type="entry name" value="YbaB-like_sf"/>
</dbReference>
<dbReference type="InParanoid" id="A0A2K2CVH7"/>
<dbReference type="Gramene" id="PNT66030">
    <property type="protein sequence ID" value="PNT66030"/>
    <property type="gene ID" value="BRADI_3g06010v3"/>
</dbReference>
<reference evidence="8 9" key="1">
    <citation type="journal article" date="2010" name="Nature">
        <title>Genome sequencing and analysis of the model grass Brachypodium distachyon.</title>
        <authorList>
            <consortium name="International Brachypodium Initiative"/>
        </authorList>
    </citation>
    <scope>NUCLEOTIDE SEQUENCE [LARGE SCALE GENOMIC DNA]</scope>
    <source>
        <strain evidence="8 9">Bd21</strain>
    </source>
</reference>
<keyword evidence="5" id="KW-0238">DNA-binding</keyword>
<dbReference type="Proteomes" id="UP000008810">
    <property type="component" value="Chromosome 3"/>
</dbReference>
<feature type="region of interest" description="Disordered" evidence="7">
    <location>
        <begin position="1"/>
        <end position="34"/>
    </location>
</feature>
<keyword evidence="2" id="KW-0150">Chloroplast</keyword>
<evidence type="ECO:0000256" key="7">
    <source>
        <dbReference type="SAM" id="MobiDB-lite"/>
    </source>
</evidence>
<dbReference type="EMBL" id="CM000882">
    <property type="protein sequence ID" value="PNT66029.1"/>
    <property type="molecule type" value="Genomic_DNA"/>
</dbReference>